<dbReference type="PANTHER" id="PTHR15592">
    <property type="entry name" value="MATRIN 3/NUCLEAR PROTEIN 220-RELATED"/>
    <property type="match status" value="1"/>
</dbReference>
<dbReference type="EMBL" id="JBBPFD010000008">
    <property type="protein sequence ID" value="KAK7916242.1"/>
    <property type="molecule type" value="Genomic_DNA"/>
</dbReference>
<feature type="region of interest" description="Disordered" evidence="1">
    <location>
        <begin position="214"/>
        <end position="236"/>
    </location>
</feature>
<feature type="compositionally biased region" description="Pro residues" evidence="1">
    <location>
        <begin position="76"/>
        <end position="93"/>
    </location>
</feature>
<dbReference type="InterPro" id="IPR012677">
    <property type="entry name" value="Nucleotide-bd_a/b_plait_sf"/>
</dbReference>
<feature type="compositionally biased region" description="Basic and acidic residues" evidence="1">
    <location>
        <begin position="565"/>
        <end position="577"/>
    </location>
</feature>
<feature type="compositionally biased region" description="Basic and acidic residues" evidence="1">
    <location>
        <begin position="214"/>
        <end position="223"/>
    </location>
</feature>
<feature type="domain" description="RRM" evidence="2">
    <location>
        <begin position="346"/>
        <end position="413"/>
    </location>
</feature>
<evidence type="ECO:0000313" key="4">
    <source>
        <dbReference type="Proteomes" id="UP001460270"/>
    </source>
</evidence>
<feature type="compositionally biased region" description="Pro residues" evidence="1">
    <location>
        <begin position="1"/>
        <end position="10"/>
    </location>
</feature>
<feature type="compositionally biased region" description="Basic residues" evidence="1">
    <location>
        <begin position="48"/>
        <end position="59"/>
    </location>
</feature>
<feature type="region of interest" description="Disordered" evidence="1">
    <location>
        <begin position="1"/>
        <end position="100"/>
    </location>
</feature>
<gene>
    <name evidence="3" type="ORF">WMY93_012003</name>
</gene>
<dbReference type="Proteomes" id="UP001460270">
    <property type="component" value="Unassembled WGS sequence"/>
</dbReference>
<feature type="region of interest" description="Disordered" evidence="1">
    <location>
        <begin position="147"/>
        <end position="199"/>
    </location>
</feature>
<dbReference type="GO" id="GO:0003723">
    <property type="term" value="F:RNA binding"/>
    <property type="evidence" value="ECO:0007669"/>
    <property type="project" value="InterPro"/>
</dbReference>
<feature type="compositionally biased region" description="Acidic residues" evidence="1">
    <location>
        <begin position="579"/>
        <end position="594"/>
    </location>
</feature>
<sequence>MSNRYRPPPADTDRRPFFRPRAPGAERGGRMFRGPPPGVRPPWAGRPPQHRPSPHRPPPHRLPPPEHDWPPHPEVDWPPPAPSDWDIPPPIAPPSAAAAATEGVLAVLQSCGLDSEDLTALAELPEDLLTLKSLPLLLKHIKGLKKDPGPAGYLPPGPSPAPHYDQSEALYPGPAPRPELDQSLSLYRDPGPSKAAPSGSSFVVEYGHCAAAQDSRKSPERLRRSSPGFTARGSQEFRRSLERTPILGAVKLSSVPTETEARDFHGKRPPAFPYSCSICDITVLSDFVWSQHVSSTLHADSQLILLQKYPTWDCRMASLGKSDSKADAKAAKKKKEAAVPKKAAKVVCVKFPAKSMDESTIRKLTGEFGGIVHVAMFPSLGFVEMDTPEQAQNVIEHFTKTPHKVKDQDVEFTISTTFNFLQSSFVLHFFPVPFDVDGQSDLLTIVKRFGTPRYTLFTRKRFSQMQAFVEMENAADAHKMVEYYAETPLKMNGSSVKVTFSQEFRTLERCAAAIPYKEEQLKKSEEKQDKSRRESQEKSEAKSPARSVSSDGLKKDESKPSSTEEEAKQTEDAHQYDEGGVEDMQIDDDDDDNNSNDTVNKEEEKEEKKEEEKKEEEEAQEEAESSELPPD</sequence>
<feature type="compositionally biased region" description="Basic and acidic residues" evidence="1">
    <location>
        <begin position="520"/>
        <end position="543"/>
    </location>
</feature>
<dbReference type="SUPFAM" id="SSF54928">
    <property type="entry name" value="RNA-binding domain, RBD"/>
    <property type="match status" value="2"/>
</dbReference>
<feature type="compositionally biased region" description="Basic and acidic residues" evidence="1">
    <location>
        <begin position="599"/>
        <end position="612"/>
    </location>
</feature>
<evidence type="ECO:0000259" key="2">
    <source>
        <dbReference type="SMART" id="SM00360"/>
    </source>
</evidence>
<evidence type="ECO:0000313" key="3">
    <source>
        <dbReference type="EMBL" id="KAK7916242.1"/>
    </source>
</evidence>
<reference evidence="4" key="1">
    <citation type="submission" date="2024-04" db="EMBL/GenBank/DDBJ databases">
        <title>Salinicola lusitanus LLJ914,a marine bacterium isolated from the Okinawa Trough.</title>
        <authorList>
            <person name="Li J."/>
        </authorList>
    </citation>
    <scope>NUCLEOTIDE SEQUENCE [LARGE SCALE GENOMIC DNA]</scope>
</reference>
<comment type="caution">
    <text evidence="3">The sequence shown here is derived from an EMBL/GenBank/DDBJ whole genome shotgun (WGS) entry which is preliminary data.</text>
</comment>
<protein>
    <recommendedName>
        <fullName evidence="2">RRM domain-containing protein</fullName>
    </recommendedName>
</protein>
<name>A0AAW0P3Q6_9GOBI</name>
<keyword evidence="4" id="KW-1185">Reference proteome</keyword>
<evidence type="ECO:0000256" key="1">
    <source>
        <dbReference type="SAM" id="MobiDB-lite"/>
    </source>
</evidence>
<dbReference type="Gene3D" id="3.30.70.330">
    <property type="match status" value="2"/>
</dbReference>
<dbReference type="InterPro" id="IPR035979">
    <property type="entry name" value="RBD_domain_sf"/>
</dbReference>
<accession>A0AAW0P3Q6</accession>
<dbReference type="InterPro" id="IPR000504">
    <property type="entry name" value="RRM_dom"/>
</dbReference>
<dbReference type="AlphaFoldDB" id="A0AAW0P3Q6"/>
<organism evidence="3 4">
    <name type="scientific">Mugilogobius chulae</name>
    <name type="common">yellowstripe goby</name>
    <dbReference type="NCBI Taxonomy" id="88201"/>
    <lineage>
        <taxon>Eukaryota</taxon>
        <taxon>Metazoa</taxon>
        <taxon>Chordata</taxon>
        <taxon>Craniata</taxon>
        <taxon>Vertebrata</taxon>
        <taxon>Euteleostomi</taxon>
        <taxon>Actinopterygii</taxon>
        <taxon>Neopterygii</taxon>
        <taxon>Teleostei</taxon>
        <taxon>Neoteleostei</taxon>
        <taxon>Acanthomorphata</taxon>
        <taxon>Gobiaria</taxon>
        <taxon>Gobiiformes</taxon>
        <taxon>Gobioidei</taxon>
        <taxon>Gobiidae</taxon>
        <taxon>Gobionellinae</taxon>
        <taxon>Mugilogobius</taxon>
    </lineage>
</organism>
<feature type="region of interest" description="Disordered" evidence="1">
    <location>
        <begin position="520"/>
        <end position="631"/>
    </location>
</feature>
<feature type="compositionally biased region" description="Acidic residues" evidence="1">
    <location>
        <begin position="613"/>
        <end position="631"/>
    </location>
</feature>
<feature type="domain" description="RRM" evidence="2">
    <location>
        <begin position="426"/>
        <end position="499"/>
    </location>
</feature>
<feature type="compositionally biased region" description="Low complexity" evidence="1">
    <location>
        <begin position="190"/>
        <end position="199"/>
    </location>
</feature>
<dbReference type="SMART" id="SM00360">
    <property type="entry name" value="RRM"/>
    <property type="match status" value="2"/>
</dbReference>
<proteinExistence type="predicted"/>
<feature type="compositionally biased region" description="Basic and acidic residues" evidence="1">
    <location>
        <begin position="63"/>
        <end position="75"/>
    </location>
</feature>